<keyword evidence="2" id="KW-0902">Two-component regulatory system</keyword>
<dbReference type="RefSeq" id="WP_071242173.1">
    <property type="nucleotide sequence ID" value="NZ_NJHS01000002.1"/>
</dbReference>
<evidence type="ECO:0000313" key="9">
    <source>
        <dbReference type="Proteomes" id="UP000236284"/>
    </source>
</evidence>
<reference evidence="8 9" key="1">
    <citation type="submission" date="2017-06" db="EMBL/GenBank/DDBJ databases">
        <title>Genome variation in co-occurring toxic Cylindrospermopsis raciborskii strains determines phenotypic plasticity.</title>
        <authorList>
            <person name="Willis A."/>
            <person name="Woodhouse J."/>
            <person name="Ongley S."/>
            <person name="Jex A."/>
            <person name="Burford M."/>
            <person name="Neilan B."/>
        </authorList>
    </citation>
    <scope>NUCLEOTIDE SEQUENCE [LARGE SCALE GENOMIC DNA]</scope>
    <source>
        <strain evidence="8 9">C07</strain>
    </source>
</reference>
<keyword evidence="9" id="KW-1185">Reference proteome</keyword>
<dbReference type="Gene3D" id="3.40.50.2300">
    <property type="match status" value="1"/>
</dbReference>
<dbReference type="PROSITE" id="PS50110">
    <property type="entry name" value="RESPONSE_REGULATORY"/>
    <property type="match status" value="1"/>
</dbReference>
<keyword evidence="3" id="KW-0805">Transcription regulation</keyword>
<dbReference type="CDD" id="cd00156">
    <property type="entry name" value="REC"/>
    <property type="match status" value="1"/>
</dbReference>
<dbReference type="InterPro" id="IPR039420">
    <property type="entry name" value="WalR-like"/>
</dbReference>
<dbReference type="InterPro" id="IPR038461">
    <property type="entry name" value="Schlafen_AlbA_2_dom_sf"/>
</dbReference>
<dbReference type="InterPro" id="IPR001789">
    <property type="entry name" value="Sig_transdc_resp-reg_receiver"/>
</dbReference>
<comment type="caution">
    <text evidence="8">The sequence shown here is derived from an EMBL/GenBank/DDBJ whole genome shotgun (WGS) entry which is preliminary data.</text>
</comment>
<proteinExistence type="predicted"/>
<accession>A0ABX4WTC4</accession>
<evidence type="ECO:0000259" key="7">
    <source>
        <dbReference type="PROSITE" id="PS50110"/>
    </source>
</evidence>
<dbReference type="Gene3D" id="3.30.950.30">
    <property type="entry name" value="Schlafen, AAA domain"/>
    <property type="match status" value="1"/>
</dbReference>
<keyword evidence="4" id="KW-0238">DNA-binding</keyword>
<feature type="domain" description="Response regulatory" evidence="7">
    <location>
        <begin position="10"/>
        <end position="125"/>
    </location>
</feature>
<name>A0ABX4WTC4_9CYAN</name>
<protein>
    <recommendedName>
        <fullName evidence="7">Response regulatory domain-containing protein</fullName>
    </recommendedName>
</protein>
<dbReference type="PANTHER" id="PTHR48111">
    <property type="entry name" value="REGULATOR OF RPOS"/>
    <property type="match status" value="1"/>
</dbReference>
<dbReference type="Pfam" id="PF00072">
    <property type="entry name" value="Response_reg"/>
    <property type="match status" value="1"/>
</dbReference>
<organism evidence="8 9">
    <name type="scientific">Cylindrospermopsis raciborskii C07</name>
    <dbReference type="NCBI Taxonomy" id="2014886"/>
    <lineage>
        <taxon>Bacteria</taxon>
        <taxon>Bacillati</taxon>
        <taxon>Cyanobacteriota</taxon>
        <taxon>Cyanophyceae</taxon>
        <taxon>Nostocales</taxon>
        <taxon>Aphanizomenonaceae</taxon>
        <taxon>Cylindrospermopsis</taxon>
    </lineage>
</organism>
<dbReference type="Pfam" id="PF04326">
    <property type="entry name" value="SLFN_AlbA_2"/>
    <property type="match status" value="1"/>
</dbReference>
<evidence type="ECO:0000313" key="8">
    <source>
        <dbReference type="EMBL" id="PNK01058.1"/>
    </source>
</evidence>
<sequence length="363" mass="42183">METKNFRNIHLLLVDDNPRYLNELQDWLNEYGYCHIETASNVAQATEKLRDPYDVIIADMRMDRDDSGFTIVEEVKLRNLSSVVIILTANDTVIDCRRAFKLGAWDYICKNMRGDIFYALHHSIEEAIDYFNRWGNLPNEQWINDNIETLEIQYWGKYIAVINQTVIESADGEDELNKLLEQRKLRRFLTTIKKIGNLQPISDLIKLSESDRLEYKSTWQWDVKKDCKNEELKFSVLKTIAAFLNSEGGTVIIGIEDNQNIFGLEKDLSLMSDGSRDKFEQTIFQSVYSNIGSIFTKLIKVRFETIDGKILCAIDVKRSNKIALLKGKDKEWLYIRTGNSSKPVEKISEILEFSYSRSRQDNP</sequence>
<evidence type="ECO:0000256" key="2">
    <source>
        <dbReference type="ARBA" id="ARBA00023012"/>
    </source>
</evidence>
<keyword evidence="5" id="KW-0804">Transcription</keyword>
<evidence type="ECO:0000256" key="6">
    <source>
        <dbReference type="PROSITE-ProRule" id="PRU00169"/>
    </source>
</evidence>
<dbReference type="InterPro" id="IPR007421">
    <property type="entry name" value="Schlafen_AlbA_2_dom"/>
</dbReference>
<gene>
    <name evidence="8" type="ORF">CEP15_00490</name>
</gene>
<dbReference type="Proteomes" id="UP000236284">
    <property type="component" value="Unassembled WGS sequence"/>
</dbReference>
<evidence type="ECO:0000256" key="4">
    <source>
        <dbReference type="ARBA" id="ARBA00023125"/>
    </source>
</evidence>
<evidence type="ECO:0000256" key="5">
    <source>
        <dbReference type="ARBA" id="ARBA00023163"/>
    </source>
</evidence>
<dbReference type="EMBL" id="NJHS01000002">
    <property type="protein sequence ID" value="PNK01058.1"/>
    <property type="molecule type" value="Genomic_DNA"/>
</dbReference>
<feature type="modified residue" description="4-aspartylphosphate" evidence="6">
    <location>
        <position position="59"/>
    </location>
</feature>
<dbReference type="SMART" id="SM00448">
    <property type="entry name" value="REC"/>
    <property type="match status" value="1"/>
</dbReference>
<evidence type="ECO:0000256" key="1">
    <source>
        <dbReference type="ARBA" id="ARBA00022553"/>
    </source>
</evidence>
<dbReference type="SUPFAM" id="SSF52172">
    <property type="entry name" value="CheY-like"/>
    <property type="match status" value="1"/>
</dbReference>
<dbReference type="InterPro" id="IPR011006">
    <property type="entry name" value="CheY-like_superfamily"/>
</dbReference>
<evidence type="ECO:0000256" key="3">
    <source>
        <dbReference type="ARBA" id="ARBA00023015"/>
    </source>
</evidence>
<keyword evidence="1 6" id="KW-0597">Phosphoprotein</keyword>
<dbReference type="PANTHER" id="PTHR48111:SF1">
    <property type="entry name" value="TWO-COMPONENT RESPONSE REGULATOR ORR33"/>
    <property type="match status" value="1"/>
</dbReference>